<dbReference type="EMBL" id="VSRR010065940">
    <property type="protein sequence ID" value="MPC84630.1"/>
    <property type="molecule type" value="Genomic_DNA"/>
</dbReference>
<gene>
    <name evidence="1" type="ORF">E2C01_079375</name>
</gene>
<reference evidence="1 2" key="1">
    <citation type="submission" date="2019-05" db="EMBL/GenBank/DDBJ databases">
        <title>Another draft genome of Portunus trituberculatus and its Hox gene families provides insights of decapod evolution.</title>
        <authorList>
            <person name="Jeong J.-H."/>
            <person name="Song I."/>
            <person name="Kim S."/>
            <person name="Choi T."/>
            <person name="Kim D."/>
            <person name="Ryu S."/>
            <person name="Kim W."/>
        </authorList>
    </citation>
    <scope>NUCLEOTIDE SEQUENCE [LARGE SCALE GENOMIC DNA]</scope>
    <source>
        <tissue evidence="1">Muscle</tissue>
    </source>
</reference>
<organism evidence="1 2">
    <name type="scientific">Portunus trituberculatus</name>
    <name type="common">Swimming crab</name>
    <name type="synonym">Neptunus trituberculatus</name>
    <dbReference type="NCBI Taxonomy" id="210409"/>
    <lineage>
        <taxon>Eukaryota</taxon>
        <taxon>Metazoa</taxon>
        <taxon>Ecdysozoa</taxon>
        <taxon>Arthropoda</taxon>
        <taxon>Crustacea</taxon>
        <taxon>Multicrustacea</taxon>
        <taxon>Malacostraca</taxon>
        <taxon>Eumalacostraca</taxon>
        <taxon>Eucarida</taxon>
        <taxon>Decapoda</taxon>
        <taxon>Pleocyemata</taxon>
        <taxon>Brachyura</taxon>
        <taxon>Eubrachyura</taxon>
        <taxon>Portunoidea</taxon>
        <taxon>Portunidae</taxon>
        <taxon>Portuninae</taxon>
        <taxon>Portunus</taxon>
    </lineage>
</organism>
<keyword evidence="2" id="KW-1185">Reference proteome</keyword>
<dbReference type="Proteomes" id="UP000324222">
    <property type="component" value="Unassembled WGS sequence"/>
</dbReference>
<protein>
    <submittedName>
        <fullName evidence="1">Uncharacterized protein</fullName>
    </submittedName>
</protein>
<comment type="caution">
    <text evidence="1">The sequence shown here is derived from an EMBL/GenBank/DDBJ whole genome shotgun (WGS) entry which is preliminary data.</text>
</comment>
<accession>A0A5B7IJE7</accession>
<sequence length="71" mass="8162">MARANQQACLRVFSRPLSPPTAAGCGSHSQANFYWCLAEGKDRREVSVRHREVLLFPLVPWEDFFTHLFVN</sequence>
<evidence type="ECO:0000313" key="1">
    <source>
        <dbReference type="EMBL" id="MPC84630.1"/>
    </source>
</evidence>
<evidence type="ECO:0000313" key="2">
    <source>
        <dbReference type="Proteomes" id="UP000324222"/>
    </source>
</evidence>
<name>A0A5B7IJE7_PORTR</name>
<proteinExistence type="predicted"/>
<dbReference type="AlphaFoldDB" id="A0A5B7IJE7"/>